<feature type="compositionally biased region" description="Low complexity" evidence="1">
    <location>
        <begin position="50"/>
        <end position="66"/>
    </location>
</feature>
<protein>
    <recommendedName>
        <fullName evidence="4">Antitoxin protein of toxin-antitoxin system</fullName>
    </recommendedName>
</protein>
<dbReference type="AlphaFoldDB" id="A0A9W6KW29"/>
<name>A0A9W6KW29_9PSEU</name>
<dbReference type="Pfam" id="PF14013">
    <property type="entry name" value="MT0933_antitox"/>
    <property type="match status" value="1"/>
</dbReference>
<reference evidence="2" key="1">
    <citation type="journal article" date="2014" name="Int. J. Syst. Evol. Microbiol.">
        <title>Complete genome sequence of Corynebacterium casei LMG S-19264T (=DSM 44701T), isolated from a smear-ripened cheese.</title>
        <authorList>
            <consortium name="US DOE Joint Genome Institute (JGI-PGF)"/>
            <person name="Walter F."/>
            <person name="Albersmeier A."/>
            <person name="Kalinowski J."/>
            <person name="Ruckert C."/>
        </authorList>
    </citation>
    <scope>NUCLEOTIDE SEQUENCE</scope>
    <source>
        <strain evidence="2">VKM Ac-1069</strain>
    </source>
</reference>
<evidence type="ECO:0000256" key="1">
    <source>
        <dbReference type="SAM" id="MobiDB-lite"/>
    </source>
</evidence>
<dbReference type="Proteomes" id="UP001143463">
    <property type="component" value="Unassembled WGS sequence"/>
</dbReference>
<dbReference type="RefSeq" id="WP_081923893.1">
    <property type="nucleotide sequence ID" value="NZ_BAAAUZ010000015.1"/>
</dbReference>
<dbReference type="InterPro" id="IPR028037">
    <property type="entry name" value="Antitoxin_Rv0909/MT0933"/>
</dbReference>
<organism evidence="2 3">
    <name type="scientific">Pseudonocardia halophobica</name>
    <dbReference type="NCBI Taxonomy" id="29401"/>
    <lineage>
        <taxon>Bacteria</taxon>
        <taxon>Bacillati</taxon>
        <taxon>Actinomycetota</taxon>
        <taxon>Actinomycetes</taxon>
        <taxon>Pseudonocardiales</taxon>
        <taxon>Pseudonocardiaceae</taxon>
        <taxon>Pseudonocardia</taxon>
    </lineage>
</organism>
<evidence type="ECO:0008006" key="4">
    <source>
        <dbReference type="Google" id="ProtNLM"/>
    </source>
</evidence>
<feature type="region of interest" description="Disordered" evidence="1">
    <location>
        <begin position="43"/>
        <end position="110"/>
    </location>
</feature>
<accession>A0A9W6KW29</accession>
<proteinExistence type="predicted"/>
<evidence type="ECO:0000313" key="2">
    <source>
        <dbReference type="EMBL" id="GLL09152.1"/>
    </source>
</evidence>
<reference evidence="2" key="2">
    <citation type="submission" date="2023-01" db="EMBL/GenBank/DDBJ databases">
        <authorList>
            <person name="Sun Q."/>
            <person name="Evtushenko L."/>
        </authorList>
    </citation>
    <scope>NUCLEOTIDE SEQUENCE</scope>
    <source>
        <strain evidence="2">VKM Ac-1069</strain>
    </source>
</reference>
<feature type="compositionally biased region" description="Pro residues" evidence="1">
    <location>
        <begin position="101"/>
        <end position="110"/>
    </location>
</feature>
<dbReference type="EMBL" id="BSFQ01000001">
    <property type="protein sequence ID" value="GLL09152.1"/>
    <property type="molecule type" value="Genomic_DNA"/>
</dbReference>
<keyword evidence="3" id="KW-1185">Reference proteome</keyword>
<evidence type="ECO:0000313" key="3">
    <source>
        <dbReference type="Proteomes" id="UP001143463"/>
    </source>
</evidence>
<comment type="caution">
    <text evidence="2">The sequence shown here is derived from an EMBL/GenBank/DDBJ whole genome shotgun (WGS) entry which is preliminary data.</text>
</comment>
<sequence length="110" mass="11407">MAGLFKKLGALAGAAEAARRYAKKNPDKAGKFVDQAAQFVDKQTKGKYSGQIHGAAQKAKGAAGIHGQQGRGPQQGYGQQGYGQQGQPGYGQQGYGQQGPTDPPTAPYRG</sequence>
<feature type="compositionally biased region" description="Gly residues" evidence="1">
    <location>
        <begin position="67"/>
        <end position="97"/>
    </location>
</feature>
<gene>
    <name evidence="2" type="ORF">GCM10017577_02920</name>
</gene>